<protein>
    <submittedName>
        <fullName evidence="1">21518_t:CDS:1</fullName>
    </submittedName>
</protein>
<reference evidence="1" key="1">
    <citation type="submission" date="2021-06" db="EMBL/GenBank/DDBJ databases">
        <authorList>
            <person name="Kallberg Y."/>
            <person name="Tangrot J."/>
            <person name="Rosling A."/>
        </authorList>
    </citation>
    <scope>NUCLEOTIDE SEQUENCE</scope>
    <source>
        <strain evidence="1">MA461A</strain>
    </source>
</reference>
<dbReference type="EMBL" id="CAJVQC010011858">
    <property type="protein sequence ID" value="CAG8632118.1"/>
    <property type="molecule type" value="Genomic_DNA"/>
</dbReference>
<organism evidence="1 2">
    <name type="scientific">Racocetra persica</name>
    <dbReference type="NCBI Taxonomy" id="160502"/>
    <lineage>
        <taxon>Eukaryota</taxon>
        <taxon>Fungi</taxon>
        <taxon>Fungi incertae sedis</taxon>
        <taxon>Mucoromycota</taxon>
        <taxon>Glomeromycotina</taxon>
        <taxon>Glomeromycetes</taxon>
        <taxon>Diversisporales</taxon>
        <taxon>Gigasporaceae</taxon>
        <taxon>Racocetra</taxon>
    </lineage>
</organism>
<proteinExistence type="predicted"/>
<name>A0ACA9N3E7_9GLOM</name>
<sequence>MLRWLSRKCFGQNISQSEFTILLWLKKGIPISASVPKKEYRLALVPKKEYRLALVPKKEYRLALVLKKEYRLAL</sequence>
<evidence type="ECO:0000313" key="2">
    <source>
        <dbReference type="Proteomes" id="UP000789920"/>
    </source>
</evidence>
<dbReference type="Proteomes" id="UP000789920">
    <property type="component" value="Unassembled WGS sequence"/>
</dbReference>
<evidence type="ECO:0000313" key="1">
    <source>
        <dbReference type="EMBL" id="CAG8632118.1"/>
    </source>
</evidence>
<feature type="non-terminal residue" evidence="1">
    <location>
        <position position="74"/>
    </location>
</feature>
<keyword evidence="2" id="KW-1185">Reference proteome</keyword>
<comment type="caution">
    <text evidence="1">The sequence shown here is derived from an EMBL/GenBank/DDBJ whole genome shotgun (WGS) entry which is preliminary data.</text>
</comment>
<gene>
    <name evidence="1" type="ORF">RPERSI_LOCUS7155</name>
</gene>
<accession>A0ACA9N3E7</accession>